<dbReference type="Proteomes" id="UP001642484">
    <property type="component" value="Unassembled WGS sequence"/>
</dbReference>
<feature type="region of interest" description="Disordered" evidence="1">
    <location>
        <begin position="48"/>
        <end position="86"/>
    </location>
</feature>
<keyword evidence="3" id="KW-1185">Reference proteome</keyword>
<dbReference type="EMBL" id="CAXAMN010013891">
    <property type="protein sequence ID" value="CAK9041954.1"/>
    <property type="molecule type" value="Genomic_DNA"/>
</dbReference>
<name>A0ABP0LRW5_9DINO</name>
<accession>A0ABP0LRW5</accession>
<evidence type="ECO:0000313" key="3">
    <source>
        <dbReference type="Proteomes" id="UP001642484"/>
    </source>
</evidence>
<comment type="caution">
    <text evidence="2">The sequence shown here is derived from an EMBL/GenBank/DDBJ whole genome shotgun (WGS) entry which is preliminary data.</text>
</comment>
<evidence type="ECO:0000256" key="1">
    <source>
        <dbReference type="SAM" id="MobiDB-lite"/>
    </source>
</evidence>
<protein>
    <submittedName>
        <fullName evidence="2">Uncharacterized protein</fullName>
    </submittedName>
</protein>
<feature type="compositionally biased region" description="Polar residues" evidence="1">
    <location>
        <begin position="74"/>
        <end position="86"/>
    </location>
</feature>
<evidence type="ECO:0000313" key="2">
    <source>
        <dbReference type="EMBL" id="CAK9041954.1"/>
    </source>
</evidence>
<gene>
    <name evidence="2" type="ORF">CCMP2556_LOCUS22415</name>
</gene>
<organism evidence="2 3">
    <name type="scientific">Durusdinium trenchii</name>
    <dbReference type="NCBI Taxonomy" id="1381693"/>
    <lineage>
        <taxon>Eukaryota</taxon>
        <taxon>Sar</taxon>
        <taxon>Alveolata</taxon>
        <taxon>Dinophyceae</taxon>
        <taxon>Suessiales</taxon>
        <taxon>Symbiodiniaceae</taxon>
        <taxon>Durusdinium</taxon>
    </lineage>
</organism>
<proteinExistence type="predicted"/>
<sequence length="422" mass="46496">MWRCCCREVATETTGAAQIASLLADGRQLVEHHLWVLLYALAAPEAAGPAQPPSYQEMAAASWEQTRSKEGATDGSSPKTSDPSQKSQCHRLLAALLRQAHFDPSNEAELPDGEAPGGAGLADADVSCPKFPEMLEELRSSWQASAPKDSGLLEPFEDARASEARQAHLDLCGFLDKFCFFLAALRPYQRLASAGGDAALCWLRRGLGHLLQELDKSMVQMRQARLVLLRTAKRQLQDLAKGIADAKAQELRWMQDLRHIDELRLDELHQAVAARCTQVTSLTSAIREVELKAKAKEGLQQIAAAFLSPDFQARCSLALPERLASDMRELLPGRNEISGLVKSSGTLLVCDRKNRRNWLLSQSCRAGSLGKAERLDCALAGRTSFNRERQEVHLFRPVNACSSRVSSDQARVTGDDRLRCDR</sequence>
<reference evidence="2 3" key="1">
    <citation type="submission" date="2024-02" db="EMBL/GenBank/DDBJ databases">
        <authorList>
            <person name="Chen Y."/>
            <person name="Shah S."/>
            <person name="Dougan E. K."/>
            <person name="Thang M."/>
            <person name="Chan C."/>
        </authorList>
    </citation>
    <scope>NUCLEOTIDE SEQUENCE [LARGE SCALE GENOMIC DNA]</scope>
</reference>